<dbReference type="KEGG" id="sze:AW14_09090"/>
<evidence type="ECO:0000313" key="3">
    <source>
        <dbReference type="Proteomes" id="UP000032229"/>
    </source>
</evidence>
<proteinExistence type="predicted"/>
<dbReference type="HOGENOM" id="CLU_083272_1_0_10"/>
<keyword evidence="1" id="KW-1133">Transmembrane helix</keyword>
<name>A0A0C5WLT5_9FLAO</name>
<dbReference type="EMBL" id="CP007202">
    <property type="protein sequence ID" value="AJR03750.1"/>
    <property type="molecule type" value="Genomic_DNA"/>
</dbReference>
<keyword evidence="1" id="KW-0472">Membrane</keyword>
<dbReference type="PATRIC" id="fig|1454006.5.peg.1795"/>
<dbReference type="Proteomes" id="UP000032229">
    <property type="component" value="Chromosome"/>
</dbReference>
<evidence type="ECO:0008006" key="4">
    <source>
        <dbReference type="Google" id="ProtNLM"/>
    </source>
</evidence>
<organism evidence="2 3">
    <name type="scientific">Siansivirga zeaxanthinifaciens CC-SAMT-1</name>
    <dbReference type="NCBI Taxonomy" id="1454006"/>
    <lineage>
        <taxon>Bacteria</taxon>
        <taxon>Pseudomonadati</taxon>
        <taxon>Bacteroidota</taxon>
        <taxon>Flavobacteriia</taxon>
        <taxon>Flavobacteriales</taxon>
        <taxon>Flavobacteriaceae</taxon>
        <taxon>Siansivirga</taxon>
    </lineage>
</organism>
<reference evidence="2 3" key="1">
    <citation type="submission" date="2014-02" db="EMBL/GenBank/DDBJ databases">
        <authorList>
            <person name="Young C.-C."/>
            <person name="Hameed A."/>
            <person name="Huang H.-C."/>
            <person name="Shahina M."/>
        </authorList>
    </citation>
    <scope>NUCLEOTIDE SEQUENCE [LARGE SCALE GENOMIC DNA]</scope>
    <source>
        <strain evidence="2 3">CC-SAMT-1</strain>
    </source>
</reference>
<sequence>MEAYAQSPRKFDSDFKSRYSNDKFNYEGNDVVGSTKKGSGNYEAYKNGDPEIEEDNNTEGFDFDFSYINIIFYIALIIAIIFLAYLLINEGRPGLFNSKKSKKIDSDEAITAENIENTDINALITNAETNNDYRLAIRFYYLLVLKNMSLKKLIKFEDDKTNSEYLNELYNTPYSKDFSYGSYLYNYIWYGEFPISTEQYTRAKIHFTNLLNLVK</sequence>
<evidence type="ECO:0000313" key="2">
    <source>
        <dbReference type="EMBL" id="AJR03750.1"/>
    </source>
</evidence>
<keyword evidence="3" id="KW-1185">Reference proteome</keyword>
<protein>
    <recommendedName>
        <fullName evidence="4">DUF4129 domain-containing protein</fullName>
    </recommendedName>
</protein>
<dbReference type="STRING" id="1454006.AW14_09090"/>
<dbReference type="AlphaFoldDB" id="A0A0C5WLT5"/>
<evidence type="ECO:0000256" key="1">
    <source>
        <dbReference type="SAM" id="Phobius"/>
    </source>
</evidence>
<keyword evidence="1" id="KW-0812">Transmembrane</keyword>
<accession>A0A0C5WLT5</accession>
<feature type="transmembrane region" description="Helical" evidence="1">
    <location>
        <begin position="67"/>
        <end position="88"/>
    </location>
</feature>
<gene>
    <name evidence="2" type="ORF">AW14_09090</name>
</gene>